<dbReference type="PANTHER" id="PTHR39465">
    <property type="entry name" value="DNA LIGASE D, 3'-PHOSPHOESTERASE DOMAIN"/>
    <property type="match status" value="1"/>
</dbReference>
<dbReference type="AlphaFoldDB" id="A0A4R5ANW9"/>
<dbReference type="EMBL" id="SMFM01000008">
    <property type="protein sequence ID" value="TDD74698.1"/>
    <property type="molecule type" value="Genomic_DNA"/>
</dbReference>
<dbReference type="Pfam" id="PF13298">
    <property type="entry name" value="LigD_N"/>
    <property type="match status" value="1"/>
</dbReference>
<dbReference type="Proteomes" id="UP000295278">
    <property type="component" value="Unassembled WGS sequence"/>
</dbReference>
<dbReference type="GO" id="GO:0016874">
    <property type="term" value="F:ligase activity"/>
    <property type="evidence" value="ECO:0007669"/>
    <property type="project" value="UniProtKB-KW"/>
</dbReference>
<feature type="compositionally biased region" description="Polar residues" evidence="1">
    <location>
        <begin position="13"/>
        <end position="22"/>
    </location>
</feature>
<accession>A0A4R5ANW9</accession>
<keyword evidence="3" id="KW-0436">Ligase</keyword>
<evidence type="ECO:0000313" key="4">
    <source>
        <dbReference type="Proteomes" id="UP000295278"/>
    </source>
</evidence>
<evidence type="ECO:0000259" key="2">
    <source>
        <dbReference type="Pfam" id="PF13298"/>
    </source>
</evidence>
<dbReference type="OrthoDB" id="9802472at2"/>
<name>A0A4R5ANW9_9FLAO</name>
<organism evidence="3 4">
    <name type="scientific">Flavobacterium caseinilyticum</name>
    <dbReference type="NCBI Taxonomy" id="2541732"/>
    <lineage>
        <taxon>Bacteria</taxon>
        <taxon>Pseudomonadati</taxon>
        <taxon>Bacteroidota</taxon>
        <taxon>Flavobacteriia</taxon>
        <taxon>Flavobacteriales</taxon>
        <taxon>Flavobacteriaceae</taxon>
        <taxon>Flavobacterium</taxon>
    </lineage>
</organism>
<dbReference type="NCBIfam" id="TIGR02777">
    <property type="entry name" value="LigD_PE_dom"/>
    <property type="match status" value="1"/>
</dbReference>
<dbReference type="InterPro" id="IPR014144">
    <property type="entry name" value="LigD_PE_domain"/>
</dbReference>
<reference evidence="3 4" key="1">
    <citation type="submission" date="2019-03" db="EMBL/GenBank/DDBJ databases">
        <title>Flavobacterium AT-3-2 sp. nov., isolated from arctic soil.</title>
        <authorList>
            <person name="Chaudhary D.K."/>
        </authorList>
    </citation>
    <scope>NUCLEOTIDE SEQUENCE [LARGE SCALE GENOMIC DNA]</scope>
    <source>
        <strain evidence="3 4">AT-3-2</strain>
    </source>
</reference>
<protein>
    <submittedName>
        <fullName evidence="3">DNA ligase</fullName>
    </submittedName>
</protein>
<evidence type="ECO:0000256" key="1">
    <source>
        <dbReference type="SAM" id="MobiDB-lite"/>
    </source>
</evidence>
<proteinExistence type="predicted"/>
<feature type="domain" description="DNA ligase D 3'-phosphoesterase" evidence="2">
    <location>
        <begin position="34"/>
        <end position="148"/>
    </location>
</feature>
<evidence type="ECO:0000313" key="3">
    <source>
        <dbReference type="EMBL" id="TDD74698.1"/>
    </source>
</evidence>
<keyword evidence="4" id="KW-1185">Reference proteome</keyword>
<comment type="caution">
    <text evidence="3">The sequence shown here is derived from an EMBL/GenBank/DDBJ whole genome shotgun (WGS) entry which is preliminary data.</text>
</comment>
<dbReference type="RefSeq" id="WP_131910484.1">
    <property type="nucleotide sequence ID" value="NZ_SMFM01000008.1"/>
</dbReference>
<sequence length="194" mass="22055">MTLDKYNQKRNFDSTGEPQGEVENSQNDLIFVIQKHAASHLHYDFRLELHGVLKSWAIPKGPSMNPDDKRLAIIVEDHPYAYKDFEGTIPEGNYGAGTVIVWDNGTYTIPEEQSKVATENKLKADLENGHVSFTLNGKKLKGEFSLIKLKNKEDNSWLLIKKNDSYATDIDILKKNKSVLSNATLEDLEKKIKY</sequence>
<gene>
    <name evidence="3" type="ORF">E0F89_14455</name>
</gene>
<feature type="region of interest" description="Disordered" evidence="1">
    <location>
        <begin position="1"/>
        <end position="22"/>
    </location>
</feature>
<feature type="compositionally biased region" description="Basic and acidic residues" evidence="1">
    <location>
        <begin position="1"/>
        <end position="12"/>
    </location>
</feature>
<dbReference type="PANTHER" id="PTHR39465:SF1">
    <property type="entry name" value="DNA LIGASE D 3'-PHOSPHOESTERASE DOMAIN-CONTAINING PROTEIN"/>
    <property type="match status" value="1"/>
</dbReference>